<organism evidence="2 3">
    <name type="scientific">Eumeta variegata</name>
    <name type="common">Bagworm moth</name>
    <name type="synonym">Eumeta japonica</name>
    <dbReference type="NCBI Taxonomy" id="151549"/>
    <lineage>
        <taxon>Eukaryota</taxon>
        <taxon>Metazoa</taxon>
        <taxon>Ecdysozoa</taxon>
        <taxon>Arthropoda</taxon>
        <taxon>Hexapoda</taxon>
        <taxon>Insecta</taxon>
        <taxon>Pterygota</taxon>
        <taxon>Neoptera</taxon>
        <taxon>Endopterygota</taxon>
        <taxon>Lepidoptera</taxon>
        <taxon>Glossata</taxon>
        <taxon>Ditrysia</taxon>
        <taxon>Tineoidea</taxon>
        <taxon>Psychidae</taxon>
        <taxon>Oiketicinae</taxon>
        <taxon>Eumeta</taxon>
    </lineage>
</organism>
<protein>
    <submittedName>
        <fullName evidence="2">Uncharacterized protein</fullName>
    </submittedName>
</protein>
<comment type="caution">
    <text evidence="2">The sequence shown here is derived from an EMBL/GenBank/DDBJ whole genome shotgun (WGS) entry which is preliminary data.</text>
</comment>
<dbReference type="Proteomes" id="UP000299102">
    <property type="component" value="Unassembled WGS sequence"/>
</dbReference>
<name>A0A4C1VSA7_EUMVA</name>
<dbReference type="AlphaFoldDB" id="A0A4C1VSA7"/>
<sequence length="113" mass="13257">MVELGDGCLNVNPVNGCCEARSRSDSKKKEKKKKYTSPTSNVEFHSRNRKKPLLFFDSRLAAFSASCALRVFWRRCPRIVTSQRRPPNVTTLYSHFCRSRLQEFCENDQKRFY</sequence>
<evidence type="ECO:0000313" key="3">
    <source>
        <dbReference type="Proteomes" id="UP000299102"/>
    </source>
</evidence>
<gene>
    <name evidence="2" type="ORF">EVAR_30665_1</name>
</gene>
<feature type="region of interest" description="Disordered" evidence="1">
    <location>
        <begin position="1"/>
        <end position="44"/>
    </location>
</feature>
<keyword evidence="3" id="KW-1185">Reference proteome</keyword>
<accession>A0A4C1VSA7</accession>
<dbReference type="EMBL" id="BGZK01000395">
    <property type="protein sequence ID" value="GBP41227.1"/>
    <property type="molecule type" value="Genomic_DNA"/>
</dbReference>
<evidence type="ECO:0000256" key="1">
    <source>
        <dbReference type="SAM" id="MobiDB-lite"/>
    </source>
</evidence>
<evidence type="ECO:0000313" key="2">
    <source>
        <dbReference type="EMBL" id="GBP41227.1"/>
    </source>
</evidence>
<reference evidence="2 3" key="1">
    <citation type="journal article" date="2019" name="Commun. Biol.">
        <title>The bagworm genome reveals a unique fibroin gene that provides high tensile strength.</title>
        <authorList>
            <person name="Kono N."/>
            <person name="Nakamura H."/>
            <person name="Ohtoshi R."/>
            <person name="Tomita M."/>
            <person name="Numata K."/>
            <person name="Arakawa K."/>
        </authorList>
    </citation>
    <scope>NUCLEOTIDE SEQUENCE [LARGE SCALE GENOMIC DNA]</scope>
</reference>
<proteinExistence type="predicted"/>